<dbReference type="InterPro" id="IPR006141">
    <property type="entry name" value="Intein_N"/>
</dbReference>
<name>A0A6C0E4X3_9ZZZZ</name>
<feature type="transmembrane region" description="Helical" evidence="1">
    <location>
        <begin position="12"/>
        <end position="29"/>
    </location>
</feature>
<keyword evidence="1" id="KW-1133">Transmembrane helix</keyword>
<dbReference type="AlphaFoldDB" id="A0A6C0E4X3"/>
<organism evidence="2">
    <name type="scientific">viral metagenome</name>
    <dbReference type="NCBI Taxonomy" id="1070528"/>
    <lineage>
        <taxon>unclassified sequences</taxon>
        <taxon>metagenomes</taxon>
        <taxon>organismal metagenomes</taxon>
    </lineage>
</organism>
<proteinExistence type="predicted"/>
<keyword evidence="1" id="KW-0812">Transmembrane</keyword>
<dbReference type="SUPFAM" id="SSF51294">
    <property type="entry name" value="Hedgehog/intein (Hint) domain"/>
    <property type="match status" value="1"/>
</dbReference>
<dbReference type="Gene3D" id="2.170.16.10">
    <property type="entry name" value="Hedgehog/Intein (Hint) domain"/>
    <property type="match status" value="1"/>
</dbReference>
<evidence type="ECO:0000313" key="2">
    <source>
        <dbReference type="EMBL" id="QHT24217.1"/>
    </source>
</evidence>
<dbReference type="PROSITE" id="PS50817">
    <property type="entry name" value="INTEIN_N_TER"/>
    <property type="match status" value="1"/>
</dbReference>
<evidence type="ECO:0008006" key="3">
    <source>
        <dbReference type="Google" id="ProtNLM"/>
    </source>
</evidence>
<accession>A0A6C0E4X3</accession>
<protein>
    <recommendedName>
        <fullName evidence="3">Hedgehog/Intein (Hint) domain-containing protein</fullName>
    </recommendedName>
</protein>
<dbReference type="GO" id="GO:0016539">
    <property type="term" value="P:intein-mediated protein splicing"/>
    <property type="evidence" value="ECO:0007669"/>
    <property type="project" value="InterPro"/>
</dbReference>
<feature type="transmembrane region" description="Helical" evidence="1">
    <location>
        <begin position="144"/>
        <end position="165"/>
    </location>
</feature>
<dbReference type="InterPro" id="IPR036844">
    <property type="entry name" value="Hint_dom_sf"/>
</dbReference>
<sequence length="449" mass="48258">MDSCPAPQTSTTVLAVLTVVLVGILYALVNMNQYYEIRRNWAQYRCDPSISPFAAYYGHDLAETLGFCLGEGVRKHAPAVINPIYAGIGKVTGIIDGVFTKVGAIQNGITGLLDGLQTFIINFVNSFRLLGTRVRMVFVGMRDIFARIYGMFIAVVYAGISAITFGENLVCNPLVTFIATISGSPGICCFAPETPIRMADGSIRAICDVRIGDLLDGAEVTSTYLFDGTATPMVRINGIHLSTNHYMEYNGHMIKAGAHPDAFLAPSLPRIWCLGTDTHRIPVVGMTVADYEESSAPAVIAAAQRAAETVLTGSYGATVADYSLGLDPTLRVLMRNLSWKPLASVQIGDELLGGGVVTGTVSEVCESQYLTPAGHYVSGAQLVYRGRWVRAANCGWPAAAPTNETLIHLFVTTNLFTVGGDDEIILVRDYAEVDSDAVQAPYDRAMSKT</sequence>
<keyword evidence="1" id="KW-0472">Membrane</keyword>
<evidence type="ECO:0000256" key="1">
    <source>
        <dbReference type="SAM" id="Phobius"/>
    </source>
</evidence>
<reference evidence="2" key="1">
    <citation type="journal article" date="2020" name="Nature">
        <title>Giant virus diversity and host interactions through global metagenomics.</title>
        <authorList>
            <person name="Schulz F."/>
            <person name="Roux S."/>
            <person name="Paez-Espino D."/>
            <person name="Jungbluth S."/>
            <person name="Walsh D.A."/>
            <person name="Denef V.J."/>
            <person name="McMahon K.D."/>
            <person name="Konstantinidis K.T."/>
            <person name="Eloe-Fadrosh E.A."/>
            <person name="Kyrpides N.C."/>
            <person name="Woyke T."/>
        </authorList>
    </citation>
    <scope>NUCLEOTIDE SEQUENCE</scope>
    <source>
        <strain evidence="2">GVMAG-M-3300023179-138</strain>
    </source>
</reference>
<dbReference type="EMBL" id="MN739743">
    <property type="protein sequence ID" value="QHT24217.1"/>
    <property type="molecule type" value="Genomic_DNA"/>
</dbReference>